<proteinExistence type="predicted"/>
<evidence type="ECO:0000313" key="2">
    <source>
        <dbReference type="EMBL" id="MFC4359386.1"/>
    </source>
</evidence>
<dbReference type="EMBL" id="JBHSDS010000008">
    <property type="protein sequence ID" value="MFC4359386.1"/>
    <property type="molecule type" value="Genomic_DNA"/>
</dbReference>
<evidence type="ECO:0000256" key="1">
    <source>
        <dbReference type="SAM" id="MobiDB-lite"/>
    </source>
</evidence>
<dbReference type="InterPro" id="IPR014347">
    <property type="entry name" value="Tautomerase/MIF_sf"/>
</dbReference>
<protein>
    <submittedName>
        <fullName evidence="2">Tautomerase</fullName>
    </submittedName>
</protein>
<evidence type="ECO:0000313" key="3">
    <source>
        <dbReference type="Proteomes" id="UP001595921"/>
    </source>
</evidence>
<dbReference type="AlphaFoldDB" id="A0ABD5PF33"/>
<sequence>MPLLQFDTSVAMTAGEKRSFANEVTELYTELFETTSEDVVVSIRAREDAELHLGRAEPGPILLLDAHVRRGRPTDRRREFARAVMDAAKARWKVPEPNMTVTFTEHDGDEMMGYDRVGGEWEPENED</sequence>
<accession>A0ABD5PF33</accession>
<dbReference type="Gene3D" id="3.30.429.10">
    <property type="entry name" value="Macrophage Migration Inhibitory Factor"/>
    <property type="match status" value="1"/>
</dbReference>
<gene>
    <name evidence="2" type="ORF">ACFO0N_15695</name>
</gene>
<organism evidence="2 3">
    <name type="scientific">Halobium salinum</name>
    <dbReference type="NCBI Taxonomy" id="1364940"/>
    <lineage>
        <taxon>Archaea</taxon>
        <taxon>Methanobacteriati</taxon>
        <taxon>Methanobacteriota</taxon>
        <taxon>Stenosarchaea group</taxon>
        <taxon>Halobacteria</taxon>
        <taxon>Halobacteriales</taxon>
        <taxon>Haloferacaceae</taxon>
        <taxon>Halobium</taxon>
    </lineage>
</organism>
<name>A0ABD5PF33_9EURY</name>
<comment type="caution">
    <text evidence="2">The sequence shown here is derived from an EMBL/GenBank/DDBJ whole genome shotgun (WGS) entry which is preliminary data.</text>
</comment>
<reference evidence="2 3" key="1">
    <citation type="journal article" date="2019" name="Int. J. Syst. Evol. Microbiol.">
        <title>The Global Catalogue of Microorganisms (GCM) 10K type strain sequencing project: providing services to taxonomists for standard genome sequencing and annotation.</title>
        <authorList>
            <consortium name="The Broad Institute Genomics Platform"/>
            <consortium name="The Broad Institute Genome Sequencing Center for Infectious Disease"/>
            <person name="Wu L."/>
            <person name="Ma J."/>
        </authorList>
    </citation>
    <scope>NUCLEOTIDE SEQUENCE [LARGE SCALE GENOMIC DNA]</scope>
    <source>
        <strain evidence="2 3">CGMCC 1.12553</strain>
    </source>
</reference>
<keyword evidence="3" id="KW-1185">Reference proteome</keyword>
<dbReference type="RefSeq" id="WP_267622699.1">
    <property type="nucleotide sequence ID" value="NZ_JAODIW010000006.1"/>
</dbReference>
<dbReference type="Proteomes" id="UP001595921">
    <property type="component" value="Unassembled WGS sequence"/>
</dbReference>
<dbReference type="SUPFAM" id="SSF55331">
    <property type="entry name" value="Tautomerase/MIF"/>
    <property type="match status" value="1"/>
</dbReference>
<feature type="region of interest" description="Disordered" evidence="1">
    <location>
        <begin position="98"/>
        <end position="127"/>
    </location>
</feature>